<dbReference type="EMBL" id="CAJVQA010070206">
    <property type="protein sequence ID" value="CAG8833178.1"/>
    <property type="molecule type" value="Genomic_DNA"/>
</dbReference>
<comment type="caution">
    <text evidence="6">The sequence shown here is derived from an EMBL/GenBank/DDBJ whole genome shotgun (WGS) entry which is preliminary data.</text>
</comment>
<dbReference type="InterPro" id="IPR052035">
    <property type="entry name" value="ZnF_BED_domain_contain"/>
</dbReference>
<feature type="non-terminal residue" evidence="6">
    <location>
        <position position="220"/>
    </location>
</feature>
<protein>
    <submittedName>
        <fullName evidence="6">5210_t:CDS:1</fullName>
    </submittedName>
</protein>
<dbReference type="InterPro" id="IPR012337">
    <property type="entry name" value="RNaseH-like_sf"/>
</dbReference>
<gene>
    <name evidence="6" type="ORF">CPELLU_LOCUS20943</name>
</gene>
<keyword evidence="2" id="KW-0479">Metal-binding</keyword>
<dbReference type="PANTHER" id="PTHR46481">
    <property type="entry name" value="ZINC FINGER BED DOMAIN-CONTAINING PROTEIN 4"/>
    <property type="match status" value="1"/>
</dbReference>
<feature type="non-terminal residue" evidence="6">
    <location>
        <position position="1"/>
    </location>
</feature>
<proteinExistence type="predicted"/>
<keyword evidence="5" id="KW-0539">Nucleus</keyword>
<evidence type="ECO:0000256" key="5">
    <source>
        <dbReference type="ARBA" id="ARBA00023242"/>
    </source>
</evidence>
<evidence type="ECO:0000256" key="2">
    <source>
        <dbReference type="ARBA" id="ARBA00022723"/>
    </source>
</evidence>
<evidence type="ECO:0000256" key="4">
    <source>
        <dbReference type="ARBA" id="ARBA00022833"/>
    </source>
</evidence>
<evidence type="ECO:0000313" key="7">
    <source>
        <dbReference type="Proteomes" id="UP000789759"/>
    </source>
</evidence>
<keyword evidence="3" id="KW-0863">Zinc-finger</keyword>
<reference evidence="6" key="1">
    <citation type="submission" date="2021-06" db="EMBL/GenBank/DDBJ databases">
        <authorList>
            <person name="Kallberg Y."/>
            <person name="Tangrot J."/>
            <person name="Rosling A."/>
        </authorList>
    </citation>
    <scope>NUCLEOTIDE SEQUENCE</scope>
    <source>
        <strain evidence="6">FL966</strain>
    </source>
</reference>
<dbReference type="OrthoDB" id="4364441at2759"/>
<accession>A0A9N9KH81</accession>
<dbReference type="PANTHER" id="PTHR46481:SF10">
    <property type="entry name" value="ZINC FINGER BED DOMAIN-CONTAINING PROTEIN 39"/>
    <property type="match status" value="1"/>
</dbReference>
<dbReference type="AlphaFoldDB" id="A0A9N9KH81"/>
<keyword evidence="7" id="KW-1185">Reference proteome</keyword>
<evidence type="ECO:0000313" key="6">
    <source>
        <dbReference type="EMBL" id="CAG8833178.1"/>
    </source>
</evidence>
<evidence type="ECO:0000256" key="1">
    <source>
        <dbReference type="ARBA" id="ARBA00004123"/>
    </source>
</evidence>
<sequence length="220" mass="24640">EFRIYDLTLGIIEMGAYKTADDIIDSIGPMLEEFGLEKSKILSITTDNGSNVKLAVIRLSARLSVSNPIANIFCTAHTLQLSVEAGLEVARNLLTKCKALISLLSGEKKRKQLREAQFRIGILKANIVDLERPIKWLTNDLENSNNNNHHYNGVNIRDKLLSNKEFNIVWALVKLLCPFDKATEILSGSNYATLSIMVSTIEELVYRLNNTNSDFSIVNK</sequence>
<keyword evidence="4" id="KW-0862">Zinc</keyword>
<dbReference type="Proteomes" id="UP000789759">
    <property type="component" value="Unassembled WGS sequence"/>
</dbReference>
<dbReference type="SUPFAM" id="SSF53098">
    <property type="entry name" value="Ribonuclease H-like"/>
    <property type="match status" value="1"/>
</dbReference>
<dbReference type="GO" id="GO:0008270">
    <property type="term" value="F:zinc ion binding"/>
    <property type="evidence" value="ECO:0007669"/>
    <property type="project" value="UniProtKB-KW"/>
</dbReference>
<name>A0A9N9KH81_9GLOM</name>
<evidence type="ECO:0000256" key="3">
    <source>
        <dbReference type="ARBA" id="ARBA00022771"/>
    </source>
</evidence>
<comment type="subcellular location">
    <subcellularLocation>
        <location evidence="1">Nucleus</location>
    </subcellularLocation>
</comment>
<dbReference type="GO" id="GO:0005634">
    <property type="term" value="C:nucleus"/>
    <property type="evidence" value="ECO:0007669"/>
    <property type="project" value="UniProtKB-SubCell"/>
</dbReference>
<organism evidence="6 7">
    <name type="scientific">Cetraspora pellucida</name>
    <dbReference type="NCBI Taxonomy" id="1433469"/>
    <lineage>
        <taxon>Eukaryota</taxon>
        <taxon>Fungi</taxon>
        <taxon>Fungi incertae sedis</taxon>
        <taxon>Mucoromycota</taxon>
        <taxon>Glomeromycotina</taxon>
        <taxon>Glomeromycetes</taxon>
        <taxon>Diversisporales</taxon>
        <taxon>Gigasporaceae</taxon>
        <taxon>Cetraspora</taxon>
    </lineage>
</organism>